<keyword evidence="1" id="KW-0175">Coiled coil</keyword>
<evidence type="ECO:0000313" key="2">
    <source>
        <dbReference type="EMBL" id="MRH41903.1"/>
    </source>
</evidence>
<dbReference type="EMBL" id="WJNG01000002">
    <property type="protein sequence ID" value="MRH41903.1"/>
    <property type="molecule type" value="Genomic_DNA"/>
</dbReference>
<protein>
    <recommendedName>
        <fullName evidence="4">Peptidyl-prolyl cis-trans isomerase</fullName>
    </recommendedName>
</protein>
<keyword evidence="3" id="KW-1185">Reference proteome</keyword>
<proteinExistence type="predicted"/>
<reference evidence="2" key="1">
    <citation type="submission" date="2019-11" db="EMBL/GenBank/DDBJ databases">
        <authorList>
            <person name="Li J."/>
        </authorList>
    </citation>
    <scope>NUCLEOTIDE SEQUENCE</scope>
    <source>
        <strain evidence="2">B6B</strain>
    </source>
</reference>
<evidence type="ECO:0000256" key="1">
    <source>
        <dbReference type="SAM" id="Coils"/>
    </source>
</evidence>
<evidence type="ECO:0000313" key="3">
    <source>
        <dbReference type="Proteomes" id="UP000799092"/>
    </source>
</evidence>
<dbReference type="RefSeq" id="WP_338079232.1">
    <property type="nucleotide sequence ID" value="NZ_WJNG01000002.1"/>
</dbReference>
<comment type="caution">
    <text evidence="2">The sequence shown here is derived from an EMBL/GenBank/DDBJ whole genome shotgun (WGS) entry which is preliminary data.</text>
</comment>
<sequence>MIVQLTGAVRYSITLDPTVWIFDDRKIIFDEAFNKKSQTKEIEVDELKNASERFNRELNLERIKPPVNKSISKYEREKILKNTYVMPIKDFLTTSEIKKEATQARILTTNGDIILSLDSLTNSLLLFAIEGKPVSVEGPVHLYFGDGSNKDNPIKGINKIAIE</sequence>
<organism evidence="2 3">
    <name type="scientific">Aquibacillus halophilus</name>
    <dbReference type="NCBI Taxonomy" id="930132"/>
    <lineage>
        <taxon>Bacteria</taxon>
        <taxon>Bacillati</taxon>
        <taxon>Bacillota</taxon>
        <taxon>Bacilli</taxon>
        <taxon>Bacillales</taxon>
        <taxon>Bacillaceae</taxon>
        <taxon>Aquibacillus</taxon>
    </lineage>
</organism>
<feature type="coiled-coil region" evidence="1">
    <location>
        <begin position="37"/>
        <end position="64"/>
    </location>
</feature>
<gene>
    <name evidence="2" type="ORF">GH741_04345</name>
</gene>
<evidence type="ECO:0008006" key="4">
    <source>
        <dbReference type="Google" id="ProtNLM"/>
    </source>
</evidence>
<dbReference type="Proteomes" id="UP000799092">
    <property type="component" value="Unassembled WGS sequence"/>
</dbReference>
<name>A0A6A8D818_9BACI</name>
<dbReference type="AlphaFoldDB" id="A0A6A8D818"/>
<accession>A0A6A8D818</accession>